<evidence type="ECO:0000256" key="5">
    <source>
        <dbReference type="ARBA" id="ARBA00022989"/>
    </source>
</evidence>
<comment type="caution">
    <text evidence="9">The sequence shown here is derived from an EMBL/GenBank/DDBJ whole genome shotgun (WGS) entry which is preliminary data.</text>
</comment>
<comment type="similarity">
    <text evidence="2">Belongs to the EamA transporter family.</text>
</comment>
<evidence type="ECO:0000256" key="6">
    <source>
        <dbReference type="ARBA" id="ARBA00023136"/>
    </source>
</evidence>
<feature type="transmembrane region" description="Helical" evidence="7">
    <location>
        <begin position="36"/>
        <end position="54"/>
    </location>
</feature>
<evidence type="ECO:0000313" key="10">
    <source>
        <dbReference type="Proteomes" id="UP000298324"/>
    </source>
</evidence>
<evidence type="ECO:0000256" key="7">
    <source>
        <dbReference type="SAM" id="Phobius"/>
    </source>
</evidence>
<evidence type="ECO:0000256" key="4">
    <source>
        <dbReference type="ARBA" id="ARBA00022692"/>
    </source>
</evidence>
<organism evidence="9 10">
    <name type="scientific">Pelotomaculum schinkii</name>
    <dbReference type="NCBI Taxonomy" id="78350"/>
    <lineage>
        <taxon>Bacteria</taxon>
        <taxon>Bacillati</taxon>
        <taxon>Bacillota</taxon>
        <taxon>Clostridia</taxon>
        <taxon>Eubacteriales</taxon>
        <taxon>Desulfotomaculaceae</taxon>
        <taxon>Pelotomaculum</taxon>
    </lineage>
</organism>
<keyword evidence="6 7" id="KW-0472">Membrane</keyword>
<feature type="transmembrane region" description="Helical" evidence="7">
    <location>
        <begin position="237"/>
        <end position="257"/>
    </location>
</feature>
<feature type="domain" description="EamA" evidence="8">
    <location>
        <begin position="7"/>
        <end position="137"/>
    </location>
</feature>
<keyword evidence="3" id="KW-1003">Cell membrane</keyword>
<dbReference type="Proteomes" id="UP000298324">
    <property type="component" value="Unassembled WGS sequence"/>
</dbReference>
<dbReference type="InterPro" id="IPR000620">
    <property type="entry name" value="EamA_dom"/>
</dbReference>
<keyword evidence="4 7" id="KW-0812">Transmembrane</keyword>
<keyword evidence="10" id="KW-1185">Reference proteome</keyword>
<evidence type="ECO:0000256" key="2">
    <source>
        <dbReference type="ARBA" id="ARBA00007362"/>
    </source>
</evidence>
<comment type="subcellular location">
    <subcellularLocation>
        <location evidence="1">Cell membrane</location>
        <topology evidence="1">Multi-pass membrane protein</topology>
    </subcellularLocation>
</comment>
<sequence>MIKKQFKADLALLFVALVWGVSFTVIKDALAGIGPYYFNVLRFSAAFIFLAASFWKRFRKVDRKTLSAGLLIGLFLFAGYAFQTVGLKYTSASKAGFITGMAVVLVPLVSAGLTRRLPGVIPLAGVASAAIGLAGLSLDNSLNIDYGDGLVFLCAVSYALHIILVGHYAPRHDPVVLTIIQVGVVAAASLGCAAFLEEMPASFSGEVWVALLVTALPATAFAFLIQNSVQRFTSPTHTAIIFTMEPVFAAACAWLLGGEILTLRQWAGSLLILVGMLVTELKSAPGEPGRLPRTAEGEAGQ</sequence>
<dbReference type="AlphaFoldDB" id="A0A4Y7RDW2"/>
<evidence type="ECO:0000313" key="9">
    <source>
        <dbReference type="EMBL" id="TEB06969.1"/>
    </source>
</evidence>
<feature type="transmembrane region" description="Helical" evidence="7">
    <location>
        <begin position="175"/>
        <end position="196"/>
    </location>
</feature>
<dbReference type="InterPro" id="IPR037185">
    <property type="entry name" value="EmrE-like"/>
</dbReference>
<evidence type="ECO:0000256" key="3">
    <source>
        <dbReference type="ARBA" id="ARBA00022475"/>
    </source>
</evidence>
<feature type="transmembrane region" description="Helical" evidence="7">
    <location>
        <begin position="150"/>
        <end position="168"/>
    </location>
</feature>
<feature type="transmembrane region" description="Helical" evidence="7">
    <location>
        <begin position="120"/>
        <end position="138"/>
    </location>
</feature>
<protein>
    <submittedName>
        <fullName evidence="9">EamA-like transporter family protein</fullName>
    </submittedName>
</protein>
<accession>A0A4Y7RDW2</accession>
<reference evidence="9 10" key="1">
    <citation type="journal article" date="2018" name="Environ. Microbiol.">
        <title>Novel energy conservation strategies and behaviour of Pelotomaculum schinkii driving syntrophic propionate catabolism.</title>
        <authorList>
            <person name="Hidalgo-Ahumada C.A.P."/>
            <person name="Nobu M.K."/>
            <person name="Narihiro T."/>
            <person name="Tamaki H."/>
            <person name="Liu W.T."/>
            <person name="Kamagata Y."/>
            <person name="Stams A.J.M."/>
            <person name="Imachi H."/>
            <person name="Sousa D.Z."/>
        </authorList>
    </citation>
    <scope>NUCLEOTIDE SEQUENCE [LARGE SCALE GENOMIC DNA]</scope>
    <source>
        <strain evidence="9 10">HH</strain>
    </source>
</reference>
<feature type="domain" description="EamA" evidence="8">
    <location>
        <begin position="147"/>
        <end position="279"/>
    </location>
</feature>
<dbReference type="RefSeq" id="WP_134217471.1">
    <property type="nucleotide sequence ID" value="NZ_QFGA01000001.1"/>
</dbReference>
<dbReference type="GO" id="GO:0005886">
    <property type="term" value="C:plasma membrane"/>
    <property type="evidence" value="ECO:0007669"/>
    <property type="project" value="UniProtKB-SubCell"/>
</dbReference>
<evidence type="ECO:0000259" key="8">
    <source>
        <dbReference type="Pfam" id="PF00892"/>
    </source>
</evidence>
<proteinExistence type="inferred from homology"/>
<evidence type="ECO:0000256" key="1">
    <source>
        <dbReference type="ARBA" id="ARBA00004651"/>
    </source>
</evidence>
<name>A0A4Y7RDW2_9FIRM</name>
<dbReference type="EMBL" id="QFGA01000001">
    <property type="protein sequence ID" value="TEB06969.1"/>
    <property type="molecule type" value="Genomic_DNA"/>
</dbReference>
<keyword evidence="5 7" id="KW-1133">Transmembrane helix</keyword>
<feature type="transmembrane region" description="Helical" evidence="7">
    <location>
        <begin position="95"/>
        <end position="113"/>
    </location>
</feature>
<dbReference type="Gene3D" id="1.10.3730.20">
    <property type="match status" value="1"/>
</dbReference>
<gene>
    <name evidence="9" type="ORF">Psch_00504</name>
</gene>
<dbReference type="PANTHER" id="PTHR42920:SF5">
    <property type="entry name" value="EAMA DOMAIN-CONTAINING PROTEIN"/>
    <property type="match status" value="1"/>
</dbReference>
<dbReference type="SUPFAM" id="SSF103481">
    <property type="entry name" value="Multidrug resistance efflux transporter EmrE"/>
    <property type="match status" value="2"/>
</dbReference>
<dbReference type="PANTHER" id="PTHR42920">
    <property type="entry name" value="OS03G0707200 PROTEIN-RELATED"/>
    <property type="match status" value="1"/>
</dbReference>
<feature type="transmembrane region" description="Helical" evidence="7">
    <location>
        <begin position="66"/>
        <end position="83"/>
    </location>
</feature>
<dbReference type="Pfam" id="PF00892">
    <property type="entry name" value="EamA"/>
    <property type="match status" value="2"/>
</dbReference>
<feature type="transmembrane region" description="Helical" evidence="7">
    <location>
        <begin position="208"/>
        <end position="225"/>
    </location>
</feature>
<dbReference type="InterPro" id="IPR051258">
    <property type="entry name" value="Diverse_Substrate_Transporter"/>
</dbReference>